<evidence type="ECO:0000313" key="2">
    <source>
        <dbReference type="EMBL" id="KEZ51891.1"/>
    </source>
</evidence>
<dbReference type="EMBL" id="JNVC02000005">
    <property type="protein sequence ID" value="KEZ51891.1"/>
    <property type="molecule type" value="Genomic_DNA"/>
</dbReference>
<gene>
    <name evidence="2" type="ORF">GS18_0212355</name>
</gene>
<reference evidence="2 3" key="1">
    <citation type="journal article" date="2005" name="Int. J. Syst. Evol. Microbiol.">
        <title>Bacillus cibi sp. nov., isolated from jeotgal, a traditional Korean fermented seafood.</title>
        <authorList>
            <person name="Yoon J.H."/>
            <person name="Lee C.H."/>
            <person name="Oh T.K."/>
        </authorList>
    </citation>
    <scope>NUCLEOTIDE SEQUENCE [LARGE SCALE GENOMIC DNA]</scope>
    <source>
        <strain evidence="2 3">DSM 16189</strain>
    </source>
</reference>
<evidence type="ECO:0000313" key="3">
    <source>
        <dbReference type="Proteomes" id="UP000028549"/>
    </source>
</evidence>
<proteinExistence type="predicted"/>
<feature type="compositionally biased region" description="Acidic residues" evidence="1">
    <location>
        <begin position="87"/>
        <end position="98"/>
    </location>
</feature>
<protein>
    <recommendedName>
        <fullName evidence="4">Spore germination protein</fullName>
    </recommendedName>
</protein>
<feature type="region of interest" description="Disordered" evidence="1">
    <location>
        <begin position="62"/>
        <end position="98"/>
    </location>
</feature>
<evidence type="ECO:0008006" key="4">
    <source>
        <dbReference type="Google" id="ProtNLM"/>
    </source>
</evidence>
<name>A0A084GX29_METID</name>
<sequence length="98" mass="10883">MSSSFRIGDIHIGTVEGASAVNFGNNFPSNFKNSSKLNQGFGNILGNGNDIHDIFSHQDERDTIKVFSEGPDQPQPEWLKSLKEVQNDDTDDEKEAEK</sequence>
<organism evidence="2 3">
    <name type="scientific">Metabacillus indicus</name>
    <name type="common">Bacillus indicus</name>
    <dbReference type="NCBI Taxonomy" id="246786"/>
    <lineage>
        <taxon>Bacteria</taxon>
        <taxon>Bacillati</taxon>
        <taxon>Bacillota</taxon>
        <taxon>Bacilli</taxon>
        <taxon>Bacillales</taxon>
        <taxon>Bacillaceae</taxon>
        <taxon>Metabacillus</taxon>
    </lineage>
</organism>
<dbReference type="AlphaFoldDB" id="A0A084GX29"/>
<dbReference type="Proteomes" id="UP000028549">
    <property type="component" value="Unassembled WGS sequence"/>
</dbReference>
<keyword evidence="3" id="KW-1185">Reference proteome</keyword>
<evidence type="ECO:0000256" key="1">
    <source>
        <dbReference type="SAM" id="MobiDB-lite"/>
    </source>
</evidence>
<comment type="caution">
    <text evidence="2">The sequence shown here is derived from an EMBL/GenBank/DDBJ whole genome shotgun (WGS) entry which is preliminary data.</text>
</comment>
<accession>A0A084GX29</accession>